<dbReference type="GO" id="GO:0005634">
    <property type="term" value="C:nucleus"/>
    <property type="evidence" value="ECO:0007669"/>
    <property type="project" value="TreeGrafter"/>
</dbReference>
<evidence type="ECO:0000313" key="2">
    <source>
        <dbReference type="Proteomes" id="UP000288168"/>
    </source>
</evidence>
<keyword evidence="2" id="KW-1185">Reference proteome</keyword>
<dbReference type="EMBL" id="NKCI01000148">
    <property type="protein sequence ID" value="RSL51506.1"/>
    <property type="molecule type" value="Genomic_DNA"/>
</dbReference>
<protein>
    <submittedName>
        <fullName evidence="1">Uncharacterized protein</fullName>
    </submittedName>
</protein>
<dbReference type="STRING" id="1325734.A0A428PET6"/>
<comment type="caution">
    <text evidence="1">The sequence shown here is derived from an EMBL/GenBank/DDBJ whole genome shotgun (WGS) entry which is preliminary data.</text>
</comment>
<reference evidence="1 2" key="1">
    <citation type="submission" date="2017-06" db="EMBL/GenBank/DDBJ databases">
        <title>Comparative genomic analysis of Ambrosia Fusariam Clade fungi.</title>
        <authorList>
            <person name="Stajich J.E."/>
            <person name="Carrillo J."/>
            <person name="Kijimoto T."/>
            <person name="Eskalen A."/>
            <person name="O'Donnell K."/>
            <person name="Kasson M."/>
        </authorList>
    </citation>
    <scope>NUCLEOTIDE SEQUENCE [LARGE SCALE GENOMIC DNA]</scope>
    <source>
        <strain evidence="1 2">NRRL62584</strain>
    </source>
</reference>
<organism evidence="1 2">
    <name type="scientific">Fusarium duplospermum</name>
    <dbReference type="NCBI Taxonomy" id="1325734"/>
    <lineage>
        <taxon>Eukaryota</taxon>
        <taxon>Fungi</taxon>
        <taxon>Dikarya</taxon>
        <taxon>Ascomycota</taxon>
        <taxon>Pezizomycotina</taxon>
        <taxon>Sordariomycetes</taxon>
        <taxon>Hypocreomycetidae</taxon>
        <taxon>Hypocreales</taxon>
        <taxon>Nectriaceae</taxon>
        <taxon>Fusarium</taxon>
        <taxon>Fusarium solani species complex</taxon>
    </lineage>
</organism>
<dbReference type="InterPro" id="IPR052780">
    <property type="entry name" value="AAA_Catabolism_Regulators"/>
</dbReference>
<gene>
    <name evidence="1" type="ORF">CEP54_011366</name>
</gene>
<proteinExistence type="predicted"/>
<dbReference type="OrthoDB" id="2262349at2759"/>
<dbReference type="AlphaFoldDB" id="A0A428PET6"/>
<accession>A0A428PET6</accession>
<name>A0A428PET6_9HYPO</name>
<dbReference type="Proteomes" id="UP000288168">
    <property type="component" value="Unassembled WGS sequence"/>
</dbReference>
<sequence>MARQIIRSGRYLTLLEHFNPLLDSWYKEFTNLELPTILEASKQLLLLEYYYATMYINSVGIQAFVERASRRDGQHMFMNTNSIHLSDYPQDLTFNDTVREASCNILTIAIQLGEGGYLKYCPVRPFVRLVIASVFLLKSLSLGVRNHDMLYSLDILDRFNMTLKENRHDDVHLSVRYATLIARLVRRFKRNLRTQSSLGISKAVSPEPGAVRLRGQSMELNSGQDGSADIVTGDIGLEQGDVGNLSVDAHLNMDEWFSQPFDPSLAPFGLELNTGMSDPVPESLDFLWNIPYQ</sequence>
<dbReference type="GO" id="GO:0009074">
    <property type="term" value="P:aromatic amino acid family catabolic process"/>
    <property type="evidence" value="ECO:0007669"/>
    <property type="project" value="TreeGrafter"/>
</dbReference>
<dbReference type="GO" id="GO:0045944">
    <property type="term" value="P:positive regulation of transcription by RNA polymerase II"/>
    <property type="evidence" value="ECO:0007669"/>
    <property type="project" value="TreeGrafter"/>
</dbReference>
<dbReference type="PANTHER" id="PTHR31644:SF2">
    <property type="entry name" value="TRANSCRIPTIONAL ACTIVATOR ARO80-RELATED"/>
    <property type="match status" value="1"/>
</dbReference>
<dbReference type="GO" id="GO:0000981">
    <property type="term" value="F:DNA-binding transcription factor activity, RNA polymerase II-specific"/>
    <property type="evidence" value="ECO:0007669"/>
    <property type="project" value="TreeGrafter"/>
</dbReference>
<dbReference type="PANTHER" id="PTHR31644">
    <property type="entry name" value="TRANSCRIPTIONAL ACTIVATOR ARO80-RELATED"/>
    <property type="match status" value="1"/>
</dbReference>
<evidence type="ECO:0000313" key="1">
    <source>
        <dbReference type="EMBL" id="RSL51506.1"/>
    </source>
</evidence>